<feature type="domain" description="HTH cro/C1-type" evidence="2">
    <location>
        <begin position="6"/>
        <end position="58"/>
    </location>
</feature>
<name>F0MCG2_PSEPM</name>
<dbReference type="EMBL" id="CP002380">
    <property type="protein sequence ID" value="ADX75213.1"/>
    <property type="molecule type" value="Genomic_DNA"/>
</dbReference>
<dbReference type="GO" id="GO:0003700">
    <property type="term" value="F:DNA-binding transcription factor activity"/>
    <property type="evidence" value="ECO:0007669"/>
    <property type="project" value="TreeGrafter"/>
</dbReference>
<geneLocation type="plasmid" evidence="3 4">
    <name>pASPHE301</name>
</geneLocation>
<accession>F0MCG2</accession>
<dbReference type="HOGENOM" id="CLU_2857965_0_0_11"/>
<dbReference type="RefSeq" id="WP_013603078.1">
    <property type="nucleotide sequence ID" value="NC_015146.1"/>
</dbReference>
<evidence type="ECO:0000259" key="2">
    <source>
        <dbReference type="PROSITE" id="PS50943"/>
    </source>
</evidence>
<proteinExistence type="predicted"/>
<dbReference type="GO" id="GO:0003677">
    <property type="term" value="F:DNA binding"/>
    <property type="evidence" value="ECO:0007669"/>
    <property type="project" value="UniProtKB-KW"/>
</dbReference>
<dbReference type="SUPFAM" id="SSF47413">
    <property type="entry name" value="lambda repressor-like DNA-binding domains"/>
    <property type="match status" value="1"/>
</dbReference>
<dbReference type="InterPro" id="IPR001387">
    <property type="entry name" value="Cro/C1-type_HTH"/>
</dbReference>
<keyword evidence="3" id="KW-0614">Plasmid</keyword>
<sequence length="64" mass="7171">MVRLNRESQGLTQHQLATRMGSTQSVVARWERGDHEITMANLARIADALGVVFTVRFGTKDSQK</sequence>
<dbReference type="InterPro" id="IPR050807">
    <property type="entry name" value="TransReg_Diox_bact_type"/>
</dbReference>
<dbReference type="Proteomes" id="UP000008639">
    <property type="component" value="Plasmid pASPHE301"/>
</dbReference>
<dbReference type="PANTHER" id="PTHR46797:SF1">
    <property type="entry name" value="METHYLPHOSPHONATE SYNTHASE"/>
    <property type="match status" value="1"/>
</dbReference>
<dbReference type="PANTHER" id="PTHR46797">
    <property type="entry name" value="HTH-TYPE TRANSCRIPTIONAL REGULATOR"/>
    <property type="match status" value="1"/>
</dbReference>
<evidence type="ECO:0000313" key="3">
    <source>
        <dbReference type="EMBL" id="ADX75213.1"/>
    </source>
</evidence>
<dbReference type="Gene3D" id="1.10.260.40">
    <property type="entry name" value="lambda repressor-like DNA-binding domains"/>
    <property type="match status" value="1"/>
</dbReference>
<dbReference type="KEGG" id="apn:Asphe3_41480"/>
<protein>
    <submittedName>
        <fullName evidence="3">Putative transcriptional regulator</fullName>
    </submittedName>
</protein>
<dbReference type="GO" id="GO:0005829">
    <property type="term" value="C:cytosol"/>
    <property type="evidence" value="ECO:0007669"/>
    <property type="project" value="TreeGrafter"/>
</dbReference>
<gene>
    <name evidence="3" type="ordered locus">Asphe3_41480</name>
</gene>
<dbReference type="InterPro" id="IPR010982">
    <property type="entry name" value="Lambda_DNA-bd_dom_sf"/>
</dbReference>
<dbReference type="AlphaFoldDB" id="F0MCG2"/>
<dbReference type="SMART" id="SM00530">
    <property type="entry name" value="HTH_XRE"/>
    <property type="match status" value="1"/>
</dbReference>
<evidence type="ECO:0000313" key="4">
    <source>
        <dbReference type="Proteomes" id="UP000008639"/>
    </source>
</evidence>
<keyword evidence="1" id="KW-0238">DNA-binding</keyword>
<evidence type="ECO:0000256" key="1">
    <source>
        <dbReference type="ARBA" id="ARBA00023125"/>
    </source>
</evidence>
<dbReference type="PROSITE" id="PS50943">
    <property type="entry name" value="HTH_CROC1"/>
    <property type="match status" value="1"/>
</dbReference>
<dbReference type="CDD" id="cd00093">
    <property type="entry name" value="HTH_XRE"/>
    <property type="match status" value="1"/>
</dbReference>
<organism evidence="3 4">
    <name type="scientific">Pseudarthrobacter phenanthrenivorans (strain DSM 18606 / JCM 16027 / LMG 23796 / Sphe3)</name>
    <name type="common">Arthrobacter phenanthrenivorans</name>
    <dbReference type="NCBI Taxonomy" id="930171"/>
    <lineage>
        <taxon>Bacteria</taxon>
        <taxon>Bacillati</taxon>
        <taxon>Actinomycetota</taxon>
        <taxon>Actinomycetes</taxon>
        <taxon>Micrococcales</taxon>
        <taxon>Micrococcaceae</taxon>
        <taxon>Pseudarthrobacter</taxon>
    </lineage>
</organism>
<dbReference type="Pfam" id="PF01381">
    <property type="entry name" value="HTH_3"/>
    <property type="match status" value="1"/>
</dbReference>
<reference evidence="4" key="1">
    <citation type="journal article" date="2011" name="Stand. Genomic Sci.">
        <title>Complete genome sequence of Arthrobacter phenanthrenivorans type strain (Sphe3).</title>
        <authorList>
            <person name="Kallimanis A."/>
            <person name="Labutti K.M."/>
            <person name="Lapidus A."/>
            <person name="Clum A."/>
            <person name="Lykidis A."/>
            <person name="Mavromatis K."/>
            <person name="Pagani I."/>
            <person name="Liolios K."/>
            <person name="Ivanova N."/>
            <person name="Goodwin L."/>
            <person name="Pitluck S."/>
            <person name="Chen A."/>
            <person name="Palaniappan K."/>
            <person name="Markowitz V."/>
            <person name="Bristow J."/>
            <person name="Velentzas A.D."/>
            <person name="Perisynakis A."/>
            <person name="Ouzounis C.C."/>
            <person name="Kyrpides N.C."/>
            <person name="Koukkou A.I."/>
            <person name="Drainas C."/>
        </authorList>
    </citation>
    <scope>NUCLEOTIDE SEQUENCE [LARGE SCALE GENOMIC DNA]</scope>
    <source>
        <strain evidence="4">DSM 18606 / JCM 16027 / LMG 23796 / Sphe3</strain>
        <plasmid evidence="4">Plasmid pASPHE301</plasmid>
    </source>
</reference>